<dbReference type="PROSITE" id="PS51471">
    <property type="entry name" value="FE2OG_OXY"/>
    <property type="match status" value="1"/>
</dbReference>
<keyword evidence="2" id="KW-0560">Oxidoreductase</keyword>
<evidence type="ECO:0000313" key="6">
    <source>
        <dbReference type="Proteomes" id="UP000799753"/>
    </source>
</evidence>
<feature type="region of interest" description="Disordered" evidence="3">
    <location>
        <begin position="89"/>
        <end position="117"/>
    </location>
</feature>
<feature type="compositionally biased region" description="Low complexity" evidence="3">
    <location>
        <begin position="106"/>
        <end position="117"/>
    </location>
</feature>
<dbReference type="GO" id="GO:0016491">
    <property type="term" value="F:oxidoreductase activity"/>
    <property type="evidence" value="ECO:0007669"/>
    <property type="project" value="UniProtKB-KW"/>
</dbReference>
<dbReference type="GO" id="GO:0044283">
    <property type="term" value="P:small molecule biosynthetic process"/>
    <property type="evidence" value="ECO:0007669"/>
    <property type="project" value="UniProtKB-ARBA"/>
</dbReference>
<protein>
    <submittedName>
        <fullName evidence="5">Clavaminate synthase-like protein</fullName>
    </submittedName>
</protein>
<reference evidence="5" key="1">
    <citation type="journal article" date="2020" name="Stud. Mycol.">
        <title>101 Dothideomycetes genomes: a test case for predicting lifestyles and emergence of pathogens.</title>
        <authorList>
            <person name="Haridas S."/>
            <person name="Albert R."/>
            <person name="Binder M."/>
            <person name="Bloem J."/>
            <person name="Labutti K."/>
            <person name="Salamov A."/>
            <person name="Andreopoulos B."/>
            <person name="Baker S."/>
            <person name="Barry K."/>
            <person name="Bills G."/>
            <person name="Bluhm B."/>
            <person name="Cannon C."/>
            <person name="Castanera R."/>
            <person name="Culley D."/>
            <person name="Daum C."/>
            <person name="Ezra D."/>
            <person name="Gonzalez J."/>
            <person name="Henrissat B."/>
            <person name="Kuo A."/>
            <person name="Liang C."/>
            <person name="Lipzen A."/>
            <person name="Lutzoni F."/>
            <person name="Magnuson J."/>
            <person name="Mondo S."/>
            <person name="Nolan M."/>
            <person name="Ohm R."/>
            <person name="Pangilinan J."/>
            <person name="Park H.-J."/>
            <person name="Ramirez L."/>
            <person name="Alfaro M."/>
            <person name="Sun H."/>
            <person name="Tritt A."/>
            <person name="Yoshinaga Y."/>
            <person name="Zwiers L.-H."/>
            <person name="Turgeon B."/>
            <person name="Goodwin S."/>
            <person name="Spatafora J."/>
            <person name="Crous P."/>
            <person name="Grigoriev I."/>
        </authorList>
    </citation>
    <scope>NUCLEOTIDE SEQUENCE</scope>
    <source>
        <strain evidence="5">CBS 473.64</strain>
    </source>
</reference>
<dbReference type="EMBL" id="MU006776">
    <property type="protein sequence ID" value="KAF2646028.1"/>
    <property type="molecule type" value="Genomic_DNA"/>
</dbReference>
<sequence>MSEATHIPVIDISTPSPNVAQQVLTAAKTHGFLFIQNDGVTIPPQDIEDMFHLSKKYFHQPREAKAEFAIHSENAGGINRGWVSMQGESLDPQGQKDGKEAFNIAPSTPSTPLQPLPKILAQSSPLISRFQTQCHALCTSILDLLGTALDVPDPTYFSSRHDRARGSSGSIFRLLYYPETGTSGSGNEKKTEHGGGDGDGGESQIRAGAHSDYGSLTLLFRLPGQPGLELLSLSNTATAEKTWVPVPVNPAPATLSTPPILVNIGDLLSFWTNGLLKSTVHRVTSTSSTTTSSTERYSIAYFCHPLDHIQLDAVPSAVIQEYGESKKGEEELAGQRKRLGMGEGEGAVLTAKQHLDRRLKVTYGL</sequence>
<dbReference type="Pfam" id="PF03171">
    <property type="entry name" value="2OG-FeII_Oxy"/>
    <property type="match status" value="1"/>
</dbReference>
<keyword evidence="2" id="KW-0479">Metal-binding</keyword>
<evidence type="ECO:0000256" key="3">
    <source>
        <dbReference type="SAM" id="MobiDB-lite"/>
    </source>
</evidence>
<dbReference type="Pfam" id="PF14226">
    <property type="entry name" value="DIOX_N"/>
    <property type="match status" value="1"/>
</dbReference>
<name>A0A6A6SHY2_9PLEO</name>
<dbReference type="InterPro" id="IPR026992">
    <property type="entry name" value="DIOX_N"/>
</dbReference>
<evidence type="ECO:0000256" key="1">
    <source>
        <dbReference type="ARBA" id="ARBA00008056"/>
    </source>
</evidence>
<feature type="region of interest" description="Disordered" evidence="3">
    <location>
        <begin position="182"/>
        <end position="207"/>
    </location>
</feature>
<dbReference type="SUPFAM" id="SSF51197">
    <property type="entry name" value="Clavaminate synthase-like"/>
    <property type="match status" value="1"/>
</dbReference>
<dbReference type="OrthoDB" id="288590at2759"/>
<evidence type="ECO:0000256" key="2">
    <source>
        <dbReference type="RuleBase" id="RU003682"/>
    </source>
</evidence>
<comment type="similarity">
    <text evidence="1 2">Belongs to the iron/ascorbate-dependent oxidoreductase family.</text>
</comment>
<dbReference type="InterPro" id="IPR027443">
    <property type="entry name" value="IPNS-like_sf"/>
</dbReference>
<feature type="compositionally biased region" description="Basic and acidic residues" evidence="3">
    <location>
        <begin position="187"/>
        <end position="196"/>
    </location>
</feature>
<organism evidence="5 6">
    <name type="scientific">Massarina eburnea CBS 473.64</name>
    <dbReference type="NCBI Taxonomy" id="1395130"/>
    <lineage>
        <taxon>Eukaryota</taxon>
        <taxon>Fungi</taxon>
        <taxon>Dikarya</taxon>
        <taxon>Ascomycota</taxon>
        <taxon>Pezizomycotina</taxon>
        <taxon>Dothideomycetes</taxon>
        <taxon>Pleosporomycetidae</taxon>
        <taxon>Pleosporales</taxon>
        <taxon>Massarineae</taxon>
        <taxon>Massarinaceae</taxon>
        <taxon>Massarina</taxon>
    </lineage>
</organism>
<gene>
    <name evidence="5" type="ORF">P280DRAFT_439700</name>
</gene>
<accession>A0A6A6SHY2</accession>
<dbReference type="Gene3D" id="2.60.120.330">
    <property type="entry name" value="B-lactam Antibiotic, Isopenicillin N Synthase, Chain"/>
    <property type="match status" value="1"/>
</dbReference>
<keyword evidence="2" id="KW-0408">Iron</keyword>
<feature type="domain" description="Fe2OG dioxygenase" evidence="4">
    <location>
        <begin position="167"/>
        <end position="305"/>
    </location>
</feature>
<dbReference type="FunFam" id="2.60.120.330:FF:000051">
    <property type="entry name" value="Clavaminate synthase-like protein"/>
    <property type="match status" value="1"/>
</dbReference>
<evidence type="ECO:0000259" key="4">
    <source>
        <dbReference type="PROSITE" id="PS51471"/>
    </source>
</evidence>
<dbReference type="Proteomes" id="UP000799753">
    <property type="component" value="Unassembled WGS sequence"/>
</dbReference>
<evidence type="ECO:0000313" key="5">
    <source>
        <dbReference type="EMBL" id="KAF2646028.1"/>
    </source>
</evidence>
<dbReference type="PANTHER" id="PTHR47990">
    <property type="entry name" value="2-OXOGLUTARATE (2OG) AND FE(II)-DEPENDENT OXYGENASE SUPERFAMILY PROTEIN-RELATED"/>
    <property type="match status" value="1"/>
</dbReference>
<dbReference type="InterPro" id="IPR044861">
    <property type="entry name" value="IPNS-like_FE2OG_OXY"/>
</dbReference>
<proteinExistence type="inferred from homology"/>
<dbReference type="InterPro" id="IPR005123">
    <property type="entry name" value="Oxoglu/Fe-dep_dioxygenase_dom"/>
</dbReference>
<keyword evidence="6" id="KW-1185">Reference proteome</keyword>
<dbReference type="GO" id="GO:0046872">
    <property type="term" value="F:metal ion binding"/>
    <property type="evidence" value="ECO:0007669"/>
    <property type="project" value="UniProtKB-KW"/>
</dbReference>
<dbReference type="AlphaFoldDB" id="A0A6A6SHY2"/>
<dbReference type="InterPro" id="IPR050231">
    <property type="entry name" value="Iron_ascorbate_oxido_reductase"/>
</dbReference>